<evidence type="ECO:0000313" key="1">
    <source>
        <dbReference type="EMBL" id="QTA81272.1"/>
    </source>
</evidence>
<organism evidence="1 2">
    <name type="scientific">Desulfonema limicola</name>
    <dbReference type="NCBI Taxonomy" id="45656"/>
    <lineage>
        <taxon>Bacteria</taxon>
        <taxon>Pseudomonadati</taxon>
        <taxon>Thermodesulfobacteriota</taxon>
        <taxon>Desulfobacteria</taxon>
        <taxon>Desulfobacterales</taxon>
        <taxon>Desulfococcaceae</taxon>
        <taxon>Desulfonema</taxon>
    </lineage>
</organism>
<evidence type="ECO:0000313" key="2">
    <source>
        <dbReference type="Proteomes" id="UP000663720"/>
    </source>
</evidence>
<sequence>MEKIYLRTEDLEEISQTDNEQICQFIEMVSKSDGHNKYGPHEISVGCALEICKAVDVPPNTLDLLNNLLIDNKVQIYFGQTDSSFSGPEKECTADVSYGKLCTGIINALEDKTIHIIKKLLENKDDKPYTDLHEDKFLREKDFPITQMKLKSIKTPEQIINFFKSTIPLVCTVYDFRSGFFRFEPKKFNFPGALILYVDARLKYRHNCKGVILQEKKLYLLT</sequence>
<dbReference type="AlphaFoldDB" id="A0A975B9R6"/>
<reference evidence="1" key="1">
    <citation type="journal article" date="2021" name="Microb. Physiol.">
        <title>Proteogenomic Insights into the Physiology of Marine, Sulfate-Reducing, Filamentous Desulfonema limicola and Desulfonema magnum.</title>
        <authorList>
            <person name="Schnaars V."/>
            <person name="Wohlbrand L."/>
            <person name="Scheve S."/>
            <person name="Hinrichs C."/>
            <person name="Reinhardt R."/>
            <person name="Rabus R."/>
        </authorList>
    </citation>
    <scope>NUCLEOTIDE SEQUENCE</scope>
    <source>
        <strain evidence="1">5ac10</strain>
    </source>
</reference>
<protein>
    <submittedName>
        <fullName evidence="1">Uncharacterized protein</fullName>
    </submittedName>
</protein>
<keyword evidence="2" id="KW-1185">Reference proteome</keyword>
<dbReference type="RefSeq" id="WP_207687331.1">
    <property type="nucleotide sequence ID" value="NZ_CP061799.1"/>
</dbReference>
<gene>
    <name evidence="1" type="ORF">dnl_36030</name>
</gene>
<proteinExistence type="predicted"/>
<dbReference type="EMBL" id="CP061799">
    <property type="protein sequence ID" value="QTA81272.1"/>
    <property type="molecule type" value="Genomic_DNA"/>
</dbReference>
<accession>A0A975B9R6</accession>
<dbReference type="Proteomes" id="UP000663720">
    <property type="component" value="Chromosome"/>
</dbReference>
<name>A0A975B9R6_9BACT</name>
<dbReference type="KEGG" id="dli:dnl_36030"/>